<evidence type="ECO:0000313" key="2">
    <source>
        <dbReference type="Proteomes" id="UP000642571"/>
    </source>
</evidence>
<gene>
    <name evidence="1" type="ORF">GCM10011389_20380</name>
</gene>
<dbReference type="RefSeq" id="WP_188653400.1">
    <property type="nucleotide sequence ID" value="NZ_BMIN01000008.1"/>
</dbReference>
<accession>A0ABQ1Q492</accession>
<organism evidence="1 2">
    <name type="scientific">Pontibacillus salipaludis</name>
    <dbReference type="NCBI Taxonomy" id="1697394"/>
    <lineage>
        <taxon>Bacteria</taxon>
        <taxon>Bacillati</taxon>
        <taxon>Bacillota</taxon>
        <taxon>Bacilli</taxon>
        <taxon>Bacillales</taxon>
        <taxon>Bacillaceae</taxon>
        <taxon>Pontibacillus</taxon>
    </lineage>
</organism>
<dbReference type="Proteomes" id="UP000642571">
    <property type="component" value="Unassembled WGS sequence"/>
</dbReference>
<name>A0ABQ1Q492_9BACI</name>
<comment type="caution">
    <text evidence="1">The sequence shown here is derived from an EMBL/GenBank/DDBJ whole genome shotgun (WGS) entry which is preliminary data.</text>
</comment>
<protein>
    <recommendedName>
        <fullName evidence="3">Secreted protein</fullName>
    </recommendedName>
</protein>
<sequence>MERETFGAWVVAIGTTLAALGNTPSLSLPSTLSKDLDVVGNVLQGTGSAFLADTEDAFTLNKLGNMIQATGNSTVVSGLLLPVEEQTRLSLLIKGNLLQALGSGTSLAEALSEEQTLLNLYIIYGDLLQMIGNSLQALAEGKELKGQNAQTLESIGNWIQAIGSYFSLYATQINHH</sequence>
<dbReference type="EMBL" id="BMIN01000008">
    <property type="protein sequence ID" value="GGD12748.1"/>
    <property type="molecule type" value="Genomic_DNA"/>
</dbReference>
<proteinExistence type="predicted"/>
<dbReference type="Pfam" id="PF22116">
    <property type="entry name" value="DUF6944"/>
    <property type="match status" value="1"/>
</dbReference>
<evidence type="ECO:0008006" key="3">
    <source>
        <dbReference type="Google" id="ProtNLM"/>
    </source>
</evidence>
<dbReference type="InterPro" id="IPR054224">
    <property type="entry name" value="DUF6944"/>
</dbReference>
<reference evidence="2" key="1">
    <citation type="journal article" date="2019" name="Int. J. Syst. Evol. Microbiol.">
        <title>The Global Catalogue of Microorganisms (GCM) 10K type strain sequencing project: providing services to taxonomists for standard genome sequencing and annotation.</title>
        <authorList>
            <consortium name="The Broad Institute Genomics Platform"/>
            <consortium name="The Broad Institute Genome Sequencing Center for Infectious Disease"/>
            <person name="Wu L."/>
            <person name="Ma J."/>
        </authorList>
    </citation>
    <scope>NUCLEOTIDE SEQUENCE [LARGE SCALE GENOMIC DNA]</scope>
    <source>
        <strain evidence="2">CGMCC 1.15353</strain>
    </source>
</reference>
<keyword evidence="2" id="KW-1185">Reference proteome</keyword>
<evidence type="ECO:0000313" key="1">
    <source>
        <dbReference type="EMBL" id="GGD12748.1"/>
    </source>
</evidence>